<evidence type="ECO:0000256" key="1">
    <source>
        <dbReference type="SAM" id="MobiDB-lite"/>
    </source>
</evidence>
<sequence>MMEPQIIEMIDWVGGEVDDEGDVTTQVEDTKVHSEGEDDAQEGHAQEGHGVDAEIHEVQDGEVHQVEDGEVHHVEQPEVHEVYHFEVEDLGDDDDEDSEGEDVHEQESEDEELHDEEVHVSDESLIDVSVHCEADIGASKGNVREEHFSPLLESFQSTENEKNMHDVRGLSDDE</sequence>
<evidence type="ECO:0000313" key="2">
    <source>
        <dbReference type="EMBL" id="WVY89559.1"/>
    </source>
</evidence>
<feature type="region of interest" description="Disordered" evidence="1">
    <location>
        <begin position="14"/>
        <end position="49"/>
    </location>
</feature>
<dbReference type="AlphaFoldDB" id="A0AAQ3MEC6"/>
<protein>
    <submittedName>
        <fullName evidence="2">Uncharacterized protein</fullName>
    </submittedName>
</protein>
<feature type="compositionally biased region" description="Basic and acidic residues" evidence="1">
    <location>
        <begin position="159"/>
        <end position="174"/>
    </location>
</feature>
<keyword evidence="3" id="KW-1185">Reference proteome</keyword>
<name>A0AAQ3MEC6_VIGMU</name>
<reference evidence="2 3" key="1">
    <citation type="journal article" date="2023" name="Life. Sci Alliance">
        <title>Evolutionary insights into 3D genome organization and epigenetic landscape of Vigna mungo.</title>
        <authorList>
            <person name="Junaid A."/>
            <person name="Singh B."/>
            <person name="Bhatia S."/>
        </authorList>
    </citation>
    <scope>NUCLEOTIDE SEQUENCE [LARGE SCALE GENOMIC DNA]</scope>
    <source>
        <strain evidence="2">Urdbean</strain>
    </source>
</reference>
<accession>A0AAQ3MEC6</accession>
<proteinExistence type="predicted"/>
<organism evidence="2 3">
    <name type="scientific">Vigna mungo</name>
    <name type="common">Black gram</name>
    <name type="synonym">Phaseolus mungo</name>
    <dbReference type="NCBI Taxonomy" id="3915"/>
    <lineage>
        <taxon>Eukaryota</taxon>
        <taxon>Viridiplantae</taxon>
        <taxon>Streptophyta</taxon>
        <taxon>Embryophyta</taxon>
        <taxon>Tracheophyta</taxon>
        <taxon>Spermatophyta</taxon>
        <taxon>Magnoliopsida</taxon>
        <taxon>eudicotyledons</taxon>
        <taxon>Gunneridae</taxon>
        <taxon>Pentapetalae</taxon>
        <taxon>rosids</taxon>
        <taxon>fabids</taxon>
        <taxon>Fabales</taxon>
        <taxon>Fabaceae</taxon>
        <taxon>Papilionoideae</taxon>
        <taxon>50 kb inversion clade</taxon>
        <taxon>NPAAA clade</taxon>
        <taxon>indigoferoid/millettioid clade</taxon>
        <taxon>Phaseoleae</taxon>
        <taxon>Vigna</taxon>
    </lineage>
</organism>
<feature type="region of interest" description="Disordered" evidence="1">
    <location>
        <begin position="153"/>
        <end position="174"/>
    </location>
</feature>
<evidence type="ECO:0000313" key="3">
    <source>
        <dbReference type="Proteomes" id="UP001374535"/>
    </source>
</evidence>
<dbReference type="EMBL" id="CP144690">
    <property type="protein sequence ID" value="WVY89559.1"/>
    <property type="molecule type" value="Genomic_DNA"/>
</dbReference>
<dbReference type="Proteomes" id="UP001374535">
    <property type="component" value="Chromosome 11"/>
</dbReference>
<feature type="compositionally biased region" description="Basic and acidic residues" evidence="1">
    <location>
        <begin position="28"/>
        <end position="49"/>
    </location>
</feature>
<feature type="region of interest" description="Disordered" evidence="1">
    <location>
        <begin position="87"/>
        <end position="124"/>
    </location>
</feature>
<feature type="compositionally biased region" description="Acidic residues" evidence="1">
    <location>
        <begin position="88"/>
        <end position="100"/>
    </location>
</feature>
<gene>
    <name evidence="2" type="ORF">V8G54_035073</name>
</gene>